<accession>A0A031J5M1</accession>
<feature type="region of interest" description="Disordered" evidence="1">
    <location>
        <begin position="1"/>
        <end position="26"/>
    </location>
</feature>
<dbReference type="PATRIC" id="fig|158500.4.peg.5741"/>
<evidence type="ECO:0000313" key="2">
    <source>
        <dbReference type="EMBL" id="EZP68025.1"/>
    </source>
</evidence>
<dbReference type="EMBL" id="JFYZ01000085">
    <property type="protein sequence ID" value="EZP68025.1"/>
    <property type="molecule type" value="Genomic_DNA"/>
</dbReference>
<dbReference type="RefSeq" id="WP_036531002.1">
    <property type="nucleotide sequence ID" value="NZ_JFYZ01000085.1"/>
</dbReference>
<dbReference type="eggNOG" id="ENOG5033ZIE">
    <property type="taxonomic scope" value="Bacteria"/>
</dbReference>
<evidence type="ECO:0000313" key="3">
    <source>
        <dbReference type="Proteomes" id="UP000024329"/>
    </source>
</evidence>
<organism evidence="2 3">
    <name type="scientific">Novosphingobium resinovorum</name>
    <dbReference type="NCBI Taxonomy" id="158500"/>
    <lineage>
        <taxon>Bacteria</taxon>
        <taxon>Pseudomonadati</taxon>
        <taxon>Pseudomonadota</taxon>
        <taxon>Alphaproteobacteria</taxon>
        <taxon>Sphingomonadales</taxon>
        <taxon>Sphingomonadaceae</taxon>
        <taxon>Novosphingobium</taxon>
    </lineage>
</organism>
<name>A0A031J5M1_9SPHN</name>
<gene>
    <name evidence="2" type="ORF">BV97_05666</name>
</gene>
<reference evidence="2 3" key="1">
    <citation type="submission" date="2014-03" db="EMBL/GenBank/DDBJ databases">
        <title>Whole genome sequence of Novosphingobium resinovorum KF1.</title>
        <authorList>
            <person name="Gan H.M."/>
            <person name="Gan H.Y."/>
            <person name="Chew T.H."/>
            <person name="Savka M.A."/>
        </authorList>
    </citation>
    <scope>NUCLEOTIDE SEQUENCE [LARGE SCALE GENOMIC DNA]</scope>
    <source>
        <strain evidence="2 3">KF1</strain>
    </source>
</reference>
<evidence type="ECO:0000256" key="1">
    <source>
        <dbReference type="SAM" id="MobiDB-lite"/>
    </source>
</evidence>
<sequence>MPDEPSSVRTSPGPNDTNEVGIEPVPALGESNSARAFAFADPPNLDFASLFSGFADSLKRLANGFLQGLATIMFQAKKAELIELAGWLPHYTTPFEEIEAEASPEDVKMLLERHYQDNWLAVRAQIEEKLDGYDLDAEAKESFREAMDAHEKGYYRAVVRMLFPEIERVASKEVYGGKQYEAKETPPDSYLFWISPDELAAPARQITSMTGLRGALSKLPIGNIANFEFGLTLYDRVQKHLYKNVGSKPQQIRKYESDPVPNRHASLHGLVSYKTFQNSINILIMTDFMFHCISGMKKYIRDQQEP</sequence>
<dbReference type="AlphaFoldDB" id="A0A031J5M1"/>
<dbReference type="Proteomes" id="UP000024329">
    <property type="component" value="Unassembled WGS sequence"/>
</dbReference>
<comment type="caution">
    <text evidence="2">The sequence shown here is derived from an EMBL/GenBank/DDBJ whole genome shotgun (WGS) entry which is preliminary data.</text>
</comment>
<proteinExistence type="predicted"/>
<protein>
    <submittedName>
        <fullName evidence="2">Uncharacterized protein</fullName>
    </submittedName>
</protein>
<feature type="compositionally biased region" description="Polar residues" evidence="1">
    <location>
        <begin position="7"/>
        <end position="18"/>
    </location>
</feature>